<evidence type="ECO:0008006" key="3">
    <source>
        <dbReference type="Google" id="ProtNLM"/>
    </source>
</evidence>
<evidence type="ECO:0000313" key="2">
    <source>
        <dbReference type="Proteomes" id="UP001597400"/>
    </source>
</evidence>
<sequence length="253" mass="28325">MTNYVVLRASPDWATFDLEETRPFLRLHKLDENLVIDFARIWDATFRLSYRMVRARLKALTLVTIEAVHDATVLRYDAFDAGAITAQDRIIFHDDDDWLAPHVFEELARLPQADGYRWGSIRIGLDFDLTAPGAGILALRPLSDIVYTNNYAVGGAAFLTRGREAMFEHSQAARAFAQPDMVVTDSSDYLSCAVKHPCSTLAAKWAMREPAFHRDPAAFVAPFVSRLRVAEPAGPSAWTAAPIAELRDIMDEL</sequence>
<organism evidence="1 2">
    <name type="scientific">Sphingomonas arantia</name>
    <dbReference type="NCBI Taxonomy" id="1460676"/>
    <lineage>
        <taxon>Bacteria</taxon>
        <taxon>Pseudomonadati</taxon>
        <taxon>Pseudomonadota</taxon>
        <taxon>Alphaproteobacteria</taxon>
        <taxon>Sphingomonadales</taxon>
        <taxon>Sphingomonadaceae</taxon>
        <taxon>Sphingomonas</taxon>
    </lineage>
</organism>
<name>A0ABW4U0B8_9SPHN</name>
<gene>
    <name evidence="1" type="ORF">ACFSGX_10855</name>
</gene>
<protein>
    <recommendedName>
        <fullName evidence="3">Glycosyl transferase</fullName>
    </recommendedName>
</protein>
<accession>A0ABW4U0B8</accession>
<dbReference type="RefSeq" id="WP_380929784.1">
    <property type="nucleotide sequence ID" value="NZ_JBHUGS010000002.1"/>
</dbReference>
<reference evidence="2" key="1">
    <citation type="journal article" date="2019" name="Int. J. Syst. Evol. Microbiol.">
        <title>The Global Catalogue of Microorganisms (GCM) 10K type strain sequencing project: providing services to taxonomists for standard genome sequencing and annotation.</title>
        <authorList>
            <consortium name="The Broad Institute Genomics Platform"/>
            <consortium name="The Broad Institute Genome Sequencing Center for Infectious Disease"/>
            <person name="Wu L."/>
            <person name="Ma J."/>
        </authorList>
    </citation>
    <scope>NUCLEOTIDE SEQUENCE [LARGE SCALE GENOMIC DNA]</scope>
    <source>
        <strain evidence="2">CGMCC 1.12702</strain>
    </source>
</reference>
<keyword evidence="2" id="KW-1185">Reference proteome</keyword>
<dbReference type="Proteomes" id="UP001597400">
    <property type="component" value="Unassembled WGS sequence"/>
</dbReference>
<proteinExistence type="predicted"/>
<comment type="caution">
    <text evidence="1">The sequence shown here is derived from an EMBL/GenBank/DDBJ whole genome shotgun (WGS) entry which is preliminary data.</text>
</comment>
<evidence type="ECO:0000313" key="1">
    <source>
        <dbReference type="EMBL" id="MFD1951262.1"/>
    </source>
</evidence>
<dbReference type="EMBL" id="JBHUGS010000002">
    <property type="protein sequence ID" value="MFD1951262.1"/>
    <property type="molecule type" value="Genomic_DNA"/>
</dbReference>